<dbReference type="eggNOG" id="ENOG502QSKG">
    <property type="taxonomic scope" value="Eukaryota"/>
</dbReference>
<feature type="region of interest" description="Disordered" evidence="1">
    <location>
        <begin position="1"/>
        <end position="55"/>
    </location>
</feature>
<reference evidence="3" key="1">
    <citation type="journal article" date="2010" name="Genome Res.">
        <title>Population genomic sequencing of Coccidioides fungi reveals recent hybridization and transposon control.</title>
        <authorList>
            <person name="Neafsey D.E."/>
            <person name="Barker B.M."/>
            <person name="Sharpton T.J."/>
            <person name="Stajich J.E."/>
            <person name="Park D.J."/>
            <person name="Whiston E."/>
            <person name="Hung C.-Y."/>
            <person name="McMahan C."/>
            <person name="White J."/>
            <person name="Sykes S."/>
            <person name="Heiman D."/>
            <person name="Young S."/>
            <person name="Zeng Q."/>
            <person name="Abouelleil A."/>
            <person name="Aftuck L."/>
            <person name="Bessette D."/>
            <person name="Brown A."/>
            <person name="FitzGerald M."/>
            <person name="Lui A."/>
            <person name="Macdonald J.P."/>
            <person name="Priest M."/>
            <person name="Orbach M.J."/>
            <person name="Galgiani J.N."/>
            <person name="Kirkland T.N."/>
            <person name="Cole G.T."/>
            <person name="Birren B.W."/>
            <person name="Henn M.R."/>
            <person name="Taylor J.W."/>
            <person name="Rounsley S.D."/>
        </authorList>
    </citation>
    <scope>NUCLEOTIDE SEQUENCE [LARGE SCALE GENOMIC DNA]</scope>
    <source>
        <strain evidence="3">H538.4</strain>
    </source>
</reference>
<accession>A0A0J8RUS4</accession>
<evidence type="ECO:0000313" key="3">
    <source>
        <dbReference type="Proteomes" id="UP000054563"/>
    </source>
</evidence>
<feature type="compositionally biased region" description="Polar residues" evidence="1">
    <location>
        <begin position="1"/>
        <end position="13"/>
    </location>
</feature>
<dbReference type="EMBL" id="DS017004">
    <property type="protein sequence ID" value="KMU88301.1"/>
    <property type="molecule type" value="Genomic_DNA"/>
</dbReference>
<proteinExistence type="predicted"/>
<evidence type="ECO:0000313" key="2">
    <source>
        <dbReference type="EMBL" id="KMU88301.1"/>
    </source>
</evidence>
<dbReference type="STRING" id="396776.A0A0J8RUS4"/>
<protein>
    <submittedName>
        <fullName evidence="2">UMTA</fullName>
    </submittedName>
</protein>
<name>A0A0J8RUS4_COCIT</name>
<feature type="compositionally biased region" description="Low complexity" evidence="1">
    <location>
        <begin position="40"/>
        <end position="53"/>
    </location>
</feature>
<dbReference type="AlphaFoldDB" id="A0A0J8RUS4"/>
<evidence type="ECO:0000256" key="1">
    <source>
        <dbReference type="SAM" id="MobiDB-lite"/>
    </source>
</evidence>
<gene>
    <name evidence="2" type="ORF">CIHG_06099</name>
</gene>
<dbReference type="Proteomes" id="UP000054563">
    <property type="component" value="Unassembled WGS sequence"/>
</dbReference>
<dbReference type="VEuPathDB" id="FungiDB:CIHG_06099"/>
<sequence length="134" mass="14722">MAQEPAATTSSTREPPEASPQQPAIVPADDHDLYDGDSDAASFESSTASLTSSILGHKYENGRRYHAYREGSYVIPNDEREQDRLDLQHHIYNMILGGELYRAPIPPGTSKILDLEPALEVGQLMSLINSPKLS</sequence>
<organism evidence="2 3">
    <name type="scientific">Coccidioides immitis H538.4</name>
    <dbReference type="NCBI Taxonomy" id="396776"/>
    <lineage>
        <taxon>Eukaryota</taxon>
        <taxon>Fungi</taxon>
        <taxon>Dikarya</taxon>
        <taxon>Ascomycota</taxon>
        <taxon>Pezizomycotina</taxon>
        <taxon>Eurotiomycetes</taxon>
        <taxon>Eurotiomycetidae</taxon>
        <taxon>Onygenales</taxon>
        <taxon>Onygenaceae</taxon>
        <taxon>Coccidioides</taxon>
    </lineage>
</organism>